<proteinExistence type="predicted"/>
<dbReference type="PANTHER" id="PTHR47326">
    <property type="entry name" value="TRANSPOSABLE ELEMENT TC3 TRANSPOSASE-LIKE PROTEIN"/>
    <property type="match status" value="1"/>
</dbReference>
<dbReference type="Gene3D" id="1.10.10.10">
    <property type="entry name" value="Winged helix-like DNA-binding domain superfamily/Winged helix DNA-binding domain"/>
    <property type="match status" value="1"/>
</dbReference>
<protein>
    <recommendedName>
        <fullName evidence="1">HTH iclR-type domain-containing protein</fullName>
    </recommendedName>
</protein>
<keyword evidence="3" id="KW-1185">Reference proteome</keyword>
<dbReference type="InterPro" id="IPR005471">
    <property type="entry name" value="Tscrpt_reg_IclR_N"/>
</dbReference>
<dbReference type="GO" id="GO:0003677">
    <property type="term" value="F:DNA binding"/>
    <property type="evidence" value="ECO:0007669"/>
    <property type="project" value="InterPro"/>
</dbReference>
<evidence type="ECO:0000313" key="2">
    <source>
        <dbReference type="EMBL" id="KAK2579452.1"/>
    </source>
</evidence>
<comment type="caution">
    <text evidence="2">The sequence shown here is derived from an EMBL/GenBank/DDBJ whole genome shotgun (WGS) entry which is preliminary data.</text>
</comment>
<dbReference type="AlphaFoldDB" id="A0AAD9VMS0"/>
<name>A0AAD9VMS0_9HYME</name>
<dbReference type="PANTHER" id="PTHR47326:SF1">
    <property type="entry name" value="HTH PSQ-TYPE DOMAIN-CONTAINING PROTEIN"/>
    <property type="match status" value="1"/>
</dbReference>
<sequence length="160" mass="18914">MLLQDCMLKRHHADTIHKQEAQRNEANKNAVLAAVTANPQISISRIARNMGIHRSSVHRILQSHKFHPYHVNLVHDLHGEDFNSRIRSCNWFNEKINEDPQFFTRVLFSDEAIFKSDGSVNRHNMHYWSQNNPHWMRAVDHQRIWSLNTWCGILNTQSRD</sequence>
<dbReference type="Proteomes" id="UP001258017">
    <property type="component" value="Unassembled WGS sequence"/>
</dbReference>
<feature type="domain" description="HTH iclR-type" evidence="1">
    <location>
        <begin position="30"/>
        <end position="63"/>
    </location>
</feature>
<dbReference type="Gene3D" id="3.30.420.10">
    <property type="entry name" value="Ribonuclease H-like superfamily/Ribonuclease H"/>
    <property type="match status" value="1"/>
</dbReference>
<evidence type="ECO:0000259" key="1">
    <source>
        <dbReference type="Pfam" id="PF09339"/>
    </source>
</evidence>
<organism evidence="2 3">
    <name type="scientific">Odynerus spinipes</name>
    <dbReference type="NCBI Taxonomy" id="1348599"/>
    <lineage>
        <taxon>Eukaryota</taxon>
        <taxon>Metazoa</taxon>
        <taxon>Ecdysozoa</taxon>
        <taxon>Arthropoda</taxon>
        <taxon>Hexapoda</taxon>
        <taxon>Insecta</taxon>
        <taxon>Pterygota</taxon>
        <taxon>Neoptera</taxon>
        <taxon>Endopterygota</taxon>
        <taxon>Hymenoptera</taxon>
        <taxon>Apocrita</taxon>
        <taxon>Aculeata</taxon>
        <taxon>Vespoidea</taxon>
        <taxon>Vespidae</taxon>
        <taxon>Eumeninae</taxon>
        <taxon>Odynerus</taxon>
    </lineage>
</organism>
<dbReference type="EMBL" id="JAIFRP010000087">
    <property type="protein sequence ID" value="KAK2579452.1"/>
    <property type="molecule type" value="Genomic_DNA"/>
</dbReference>
<reference evidence="2" key="2">
    <citation type="journal article" date="2023" name="Commun. Biol.">
        <title>Intrasexual cuticular hydrocarbon dimorphism in a wasp sheds light on hydrocarbon biosynthesis genes in Hymenoptera.</title>
        <authorList>
            <person name="Moris V.C."/>
            <person name="Podsiadlowski L."/>
            <person name="Martin S."/>
            <person name="Oeyen J.P."/>
            <person name="Donath A."/>
            <person name="Petersen M."/>
            <person name="Wilbrandt J."/>
            <person name="Misof B."/>
            <person name="Liedtke D."/>
            <person name="Thamm M."/>
            <person name="Scheiner R."/>
            <person name="Schmitt T."/>
            <person name="Niehuis O."/>
        </authorList>
    </citation>
    <scope>NUCLEOTIDE SEQUENCE</scope>
    <source>
        <strain evidence="2">GBR_01_08_01A</strain>
    </source>
</reference>
<evidence type="ECO:0000313" key="3">
    <source>
        <dbReference type="Proteomes" id="UP001258017"/>
    </source>
</evidence>
<reference evidence="2" key="1">
    <citation type="submission" date="2021-08" db="EMBL/GenBank/DDBJ databases">
        <authorList>
            <person name="Misof B."/>
            <person name="Oliver O."/>
            <person name="Podsiadlowski L."/>
            <person name="Donath A."/>
            <person name="Peters R."/>
            <person name="Mayer C."/>
            <person name="Rust J."/>
            <person name="Gunkel S."/>
            <person name="Lesny P."/>
            <person name="Martin S."/>
            <person name="Oeyen J.P."/>
            <person name="Petersen M."/>
            <person name="Panagiotis P."/>
            <person name="Wilbrandt J."/>
            <person name="Tanja T."/>
        </authorList>
    </citation>
    <scope>NUCLEOTIDE SEQUENCE</scope>
    <source>
        <strain evidence="2">GBR_01_08_01A</strain>
        <tissue evidence="2">Thorax + abdomen</tissue>
    </source>
</reference>
<dbReference type="InterPro" id="IPR036397">
    <property type="entry name" value="RNaseH_sf"/>
</dbReference>
<dbReference type="Pfam" id="PF09339">
    <property type="entry name" value="HTH_IclR"/>
    <property type="match status" value="1"/>
</dbReference>
<gene>
    <name evidence="2" type="ORF">KPH14_002659</name>
</gene>
<dbReference type="GO" id="GO:0006355">
    <property type="term" value="P:regulation of DNA-templated transcription"/>
    <property type="evidence" value="ECO:0007669"/>
    <property type="project" value="InterPro"/>
</dbReference>
<dbReference type="InterPro" id="IPR036388">
    <property type="entry name" value="WH-like_DNA-bd_sf"/>
</dbReference>
<accession>A0AAD9VMS0</accession>